<name>A0A9J6HCX0_HAELO</name>
<comment type="caution">
    <text evidence="2">The sequence shown here is derived from an EMBL/GenBank/DDBJ whole genome shotgun (WGS) entry which is preliminary data.</text>
</comment>
<organism evidence="2 3">
    <name type="scientific">Haemaphysalis longicornis</name>
    <name type="common">Bush tick</name>
    <dbReference type="NCBI Taxonomy" id="44386"/>
    <lineage>
        <taxon>Eukaryota</taxon>
        <taxon>Metazoa</taxon>
        <taxon>Ecdysozoa</taxon>
        <taxon>Arthropoda</taxon>
        <taxon>Chelicerata</taxon>
        <taxon>Arachnida</taxon>
        <taxon>Acari</taxon>
        <taxon>Parasitiformes</taxon>
        <taxon>Ixodida</taxon>
        <taxon>Ixodoidea</taxon>
        <taxon>Ixodidae</taxon>
        <taxon>Haemaphysalinae</taxon>
        <taxon>Haemaphysalis</taxon>
    </lineage>
</organism>
<reference evidence="2 3" key="1">
    <citation type="journal article" date="2020" name="Cell">
        <title>Large-Scale Comparative Analyses of Tick Genomes Elucidate Their Genetic Diversity and Vector Capacities.</title>
        <authorList>
            <consortium name="Tick Genome and Microbiome Consortium (TIGMIC)"/>
            <person name="Jia N."/>
            <person name="Wang J."/>
            <person name="Shi W."/>
            <person name="Du L."/>
            <person name="Sun Y."/>
            <person name="Zhan W."/>
            <person name="Jiang J.F."/>
            <person name="Wang Q."/>
            <person name="Zhang B."/>
            <person name="Ji P."/>
            <person name="Bell-Sakyi L."/>
            <person name="Cui X.M."/>
            <person name="Yuan T.T."/>
            <person name="Jiang B.G."/>
            <person name="Yang W.F."/>
            <person name="Lam T.T."/>
            <person name="Chang Q.C."/>
            <person name="Ding S.J."/>
            <person name="Wang X.J."/>
            <person name="Zhu J.G."/>
            <person name="Ruan X.D."/>
            <person name="Zhao L."/>
            <person name="Wei J.T."/>
            <person name="Ye R.Z."/>
            <person name="Que T.C."/>
            <person name="Du C.H."/>
            <person name="Zhou Y.H."/>
            <person name="Cheng J.X."/>
            <person name="Dai P.F."/>
            <person name="Guo W.B."/>
            <person name="Han X.H."/>
            <person name="Huang E.J."/>
            <person name="Li L.F."/>
            <person name="Wei W."/>
            <person name="Gao Y.C."/>
            <person name="Liu J.Z."/>
            <person name="Shao H.Z."/>
            <person name="Wang X."/>
            <person name="Wang C.C."/>
            <person name="Yang T.C."/>
            <person name="Huo Q.B."/>
            <person name="Li W."/>
            <person name="Chen H.Y."/>
            <person name="Chen S.E."/>
            <person name="Zhou L.G."/>
            <person name="Ni X.B."/>
            <person name="Tian J.H."/>
            <person name="Sheng Y."/>
            <person name="Liu T."/>
            <person name="Pan Y.S."/>
            <person name="Xia L.Y."/>
            <person name="Li J."/>
            <person name="Zhao F."/>
            <person name="Cao W.C."/>
        </authorList>
    </citation>
    <scope>NUCLEOTIDE SEQUENCE [LARGE SCALE GENOMIC DNA]</scope>
    <source>
        <strain evidence="2">HaeL-2018</strain>
    </source>
</reference>
<dbReference type="EMBL" id="JABSTR010003585">
    <property type="protein sequence ID" value="KAH9384978.1"/>
    <property type="molecule type" value="Genomic_DNA"/>
</dbReference>
<evidence type="ECO:0000256" key="1">
    <source>
        <dbReference type="SAM" id="MobiDB-lite"/>
    </source>
</evidence>
<feature type="region of interest" description="Disordered" evidence="1">
    <location>
        <begin position="26"/>
        <end position="66"/>
    </location>
</feature>
<protein>
    <submittedName>
        <fullName evidence="2">Uncharacterized protein</fullName>
    </submittedName>
</protein>
<evidence type="ECO:0000313" key="2">
    <source>
        <dbReference type="EMBL" id="KAH9384978.1"/>
    </source>
</evidence>
<keyword evidence="3" id="KW-1185">Reference proteome</keyword>
<gene>
    <name evidence="2" type="ORF">HPB48_027012</name>
</gene>
<dbReference type="AlphaFoldDB" id="A0A9J6HCX0"/>
<feature type="compositionally biased region" description="Basic and acidic residues" evidence="1">
    <location>
        <begin position="57"/>
        <end position="66"/>
    </location>
</feature>
<accession>A0A9J6HCX0</accession>
<proteinExistence type="predicted"/>
<sequence>MFSERFGRNAAAVPLSGELIRAVKGSREHNMQRLEGLALEEPREKKSKPGDCGATSKADKEQELQA</sequence>
<evidence type="ECO:0000313" key="3">
    <source>
        <dbReference type="Proteomes" id="UP000821853"/>
    </source>
</evidence>
<feature type="compositionally biased region" description="Basic and acidic residues" evidence="1">
    <location>
        <begin position="40"/>
        <end position="49"/>
    </location>
</feature>
<dbReference type="VEuPathDB" id="VectorBase:HLOH_064734"/>
<dbReference type="Proteomes" id="UP000821853">
    <property type="component" value="Unassembled WGS sequence"/>
</dbReference>